<comment type="caution">
    <text evidence="2">The sequence shown here is derived from an EMBL/GenBank/DDBJ whole genome shotgun (WGS) entry which is preliminary data.</text>
</comment>
<accession>A0A090TKV8</accession>
<dbReference type="AlphaFoldDB" id="A0A090TKV8"/>
<dbReference type="GO" id="GO:0016747">
    <property type="term" value="F:acyltransferase activity, transferring groups other than amino-acyl groups"/>
    <property type="evidence" value="ECO:0007669"/>
    <property type="project" value="InterPro"/>
</dbReference>
<dbReference type="InterPro" id="IPR016181">
    <property type="entry name" value="Acyl_CoA_acyltransferase"/>
</dbReference>
<keyword evidence="2" id="KW-0808">Transferase</keyword>
<evidence type="ECO:0000313" key="3">
    <source>
        <dbReference type="Proteomes" id="UP000029224"/>
    </source>
</evidence>
<evidence type="ECO:0000313" key="2">
    <source>
        <dbReference type="EMBL" id="GAL31962.1"/>
    </source>
</evidence>
<reference evidence="2 3" key="1">
    <citation type="submission" date="2014-09" db="EMBL/GenBank/DDBJ databases">
        <title>Vibrio maritimus JCM 19240. (C210) whole genome shotgun sequence.</title>
        <authorList>
            <person name="Sawabe T."/>
            <person name="Meirelles P."/>
            <person name="Nakanishi M."/>
            <person name="Sayaka M."/>
            <person name="Hattori M."/>
            <person name="Ohkuma M."/>
        </authorList>
    </citation>
    <scope>NUCLEOTIDE SEQUENCE [LARGE SCALE GENOMIC DNA]</scope>
    <source>
        <strain evidence="2 3">JCM 19240</strain>
    </source>
</reference>
<dbReference type="SUPFAM" id="SSF55729">
    <property type="entry name" value="Acyl-CoA N-acyltransferases (Nat)"/>
    <property type="match status" value="1"/>
</dbReference>
<feature type="domain" description="N-acetyltransferase" evidence="1">
    <location>
        <begin position="1"/>
        <end position="155"/>
    </location>
</feature>
<evidence type="ECO:0000259" key="1">
    <source>
        <dbReference type="PROSITE" id="PS51186"/>
    </source>
</evidence>
<dbReference type="OrthoDB" id="9797178at2"/>
<reference evidence="2 3" key="2">
    <citation type="submission" date="2014-09" db="EMBL/GenBank/DDBJ databases">
        <authorList>
            <consortium name="NBRP consortium"/>
            <person name="Sawabe T."/>
            <person name="Meirelles P."/>
            <person name="Nakanishi M."/>
            <person name="Sayaka M."/>
            <person name="Hattori M."/>
            <person name="Ohkuma M."/>
        </authorList>
    </citation>
    <scope>NUCLEOTIDE SEQUENCE [LARGE SCALE GENOMIC DNA]</scope>
    <source>
        <strain evidence="2 3">JCM 19240</strain>
    </source>
</reference>
<dbReference type="InterPro" id="IPR000182">
    <property type="entry name" value="GNAT_dom"/>
</dbReference>
<protein>
    <submittedName>
        <fullName evidence="2">Predicted acetyltransferase</fullName>
    </submittedName>
</protein>
<sequence length="178" mass="19420">MNYTQLHQPKAEMLEALFAKTFGDSEGLEEGKAIGQLARDLIETTNSEDIVVFAAMDNDTLAGAIYFTRLNFESDKTAFLLAPVAVHTDYQGKGVGQKLIKFGLDTMAAQGVSLAFTYGDPNFYGRVGFEPITIEQFTAPHKLSYPHGWLAQSLTTEPLKSIGGSSSCVAAFDKPELW</sequence>
<gene>
    <name evidence="2" type="ORF">JCM19240_5393</name>
</gene>
<proteinExistence type="predicted"/>
<dbReference type="Proteomes" id="UP000029224">
    <property type="component" value="Unassembled WGS sequence"/>
</dbReference>
<organism evidence="2 3">
    <name type="scientific">Vibrio maritimus</name>
    <dbReference type="NCBI Taxonomy" id="990268"/>
    <lineage>
        <taxon>Bacteria</taxon>
        <taxon>Pseudomonadati</taxon>
        <taxon>Pseudomonadota</taxon>
        <taxon>Gammaproteobacteria</taxon>
        <taxon>Vibrionales</taxon>
        <taxon>Vibrionaceae</taxon>
        <taxon>Vibrio</taxon>
    </lineage>
</organism>
<dbReference type="PROSITE" id="PS51186">
    <property type="entry name" value="GNAT"/>
    <property type="match status" value="1"/>
</dbReference>
<name>A0A090TKV8_9VIBR</name>
<dbReference type="CDD" id="cd04301">
    <property type="entry name" value="NAT_SF"/>
    <property type="match status" value="1"/>
</dbReference>
<dbReference type="Gene3D" id="3.40.630.30">
    <property type="match status" value="1"/>
</dbReference>
<dbReference type="Pfam" id="PF13527">
    <property type="entry name" value="Acetyltransf_9"/>
    <property type="match status" value="1"/>
</dbReference>
<keyword evidence="3" id="KW-1185">Reference proteome</keyword>
<dbReference type="EMBL" id="BBMT01000001">
    <property type="protein sequence ID" value="GAL31962.1"/>
    <property type="molecule type" value="Genomic_DNA"/>
</dbReference>